<evidence type="ECO:0000259" key="15">
    <source>
        <dbReference type="PROSITE" id="PS51060"/>
    </source>
</evidence>
<feature type="compositionally biased region" description="Basic and acidic residues" evidence="12">
    <location>
        <begin position="18"/>
        <end position="29"/>
    </location>
</feature>
<dbReference type="GO" id="GO:0045292">
    <property type="term" value="P:mRNA cis splicing, via spliceosome"/>
    <property type="evidence" value="ECO:0007669"/>
    <property type="project" value="InterPro"/>
</dbReference>
<evidence type="ECO:0000256" key="3">
    <source>
        <dbReference type="ARBA" id="ARBA00022679"/>
    </source>
</evidence>
<dbReference type="CDD" id="cd14135">
    <property type="entry name" value="STKc_PRP4"/>
    <property type="match status" value="1"/>
</dbReference>
<feature type="domain" description="WWE" evidence="14">
    <location>
        <begin position="956"/>
        <end position="1032"/>
    </location>
</feature>
<evidence type="ECO:0000256" key="12">
    <source>
        <dbReference type="SAM" id="MobiDB-lite"/>
    </source>
</evidence>
<dbReference type="SUPFAM" id="SSF47587">
    <property type="entry name" value="Domain of poly(ADP-ribose) polymerase"/>
    <property type="match status" value="1"/>
</dbReference>
<comment type="caution">
    <text evidence="17">The sequence shown here is derived from an EMBL/GenBank/DDBJ whole genome shotgun (WGS) entry which is preliminary data.</text>
</comment>
<feature type="compositionally biased region" description="Acidic residues" evidence="12">
    <location>
        <begin position="387"/>
        <end position="406"/>
    </location>
</feature>
<comment type="catalytic activity">
    <reaction evidence="10">
        <text>L-threonyl-[protein] + ATP = O-phospho-L-threonyl-[protein] + ADP + H(+)</text>
        <dbReference type="Rhea" id="RHEA:46608"/>
        <dbReference type="Rhea" id="RHEA-COMP:11060"/>
        <dbReference type="Rhea" id="RHEA-COMP:11605"/>
        <dbReference type="ChEBI" id="CHEBI:15378"/>
        <dbReference type="ChEBI" id="CHEBI:30013"/>
        <dbReference type="ChEBI" id="CHEBI:30616"/>
        <dbReference type="ChEBI" id="CHEBI:61977"/>
        <dbReference type="ChEBI" id="CHEBI:456216"/>
        <dbReference type="EC" id="2.7.11.1"/>
    </reaction>
    <physiologicalReaction direction="left-to-right" evidence="10">
        <dbReference type="Rhea" id="RHEA:46609"/>
    </physiologicalReaction>
</comment>
<dbReference type="Gene3D" id="1.10.510.10">
    <property type="entry name" value="Transferase(Phosphotransferase) domain 1"/>
    <property type="match status" value="1"/>
</dbReference>
<comment type="catalytic activity">
    <reaction evidence="11">
        <text>L-seryl-[protein] + ATP = O-phospho-L-seryl-[protein] + ADP + H(+)</text>
        <dbReference type="Rhea" id="RHEA:17989"/>
        <dbReference type="Rhea" id="RHEA-COMP:9863"/>
        <dbReference type="Rhea" id="RHEA-COMP:11604"/>
        <dbReference type="ChEBI" id="CHEBI:15378"/>
        <dbReference type="ChEBI" id="CHEBI:29999"/>
        <dbReference type="ChEBI" id="CHEBI:30616"/>
        <dbReference type="ChEBI" id="CHEBI:83421"/>
        <dbReference type="ChEBI" id="CHEBI:456216"/>
        <dbReference type="EC" id="2.7.11.1"/>
    </reaction>
    <physiologicalReaction direction="left-to-right" evidence="11">
        <dbReference type="Rhea" id="RHEA:17990"/>
    </physiologicalReaction>
</comment>
<gene>
    <name evidence="17" type="ORF">P5673_016623</name>
</gene>
<dbReference type="InterPro" id="IPR004102">
    <property type="entry name" value="Poly(ADP-ribose)pol_reg_dom"/>
</dbReference>
<protein>
    <recommendedName>
        <fullName evidence="7">Serine/threonine-protein kinase PRP4 homolog</fullName>
        <ecNumber evidence="1">2.7.11.1</ecNumber>
    </recommendedName>
    <alternativeName>
        <fullName evidence="8">PRP4 pre-mRNA-processing factor 4 homolog</fullName>
    </alternativeName>
</protein>
<dbReference type="FunFam" id="3.30.200.20:FF:000123">
    <property type="entry name" value="serine/threonine-protein kinase PRP4 homolog"/>
    <property type="match status" value="1"/>
</dbReference>
<feature type="compositionally biased region" description="Basic residues" evidence="12">
    <location>
        <begin position="306"/>
        <end position="367"/>
    </location>
</feature>
<accession>A0AAD9QGG2</accession>
<dbReference type="SUPFAM" id="SSF142921">
    <property type="entry name" value="WGR domain-like"/>
    <property type="match status" value="1"/>
</dbReference>
<dbReference type="Gene3D" id="1.20.142.10">
    <property type="entry name" value="Poly(ADP-ribose) polymerase, regulatory domain"/>
    <property type="match status" value="1"/>
</dbReference>
<feature type="region of interest" description="Disordered" evidence="12">
    <location>
        <begin position="1021"/>
        <end position="1076"/>
    </location>
</feature>
<evidence type="ECO:0000256" key="9">
    <source>
        <dbReference type="ARBA" id="ARBA00046964"/>
    </source>
</evidence>
<reference evidence="17" key="1">
    <citation type="journal article" date="2023" name="G3 (Bethesda)">
        <title>Whole genome assembly and annotation of the endangered Caribbean coral Acropora cervicornis.</title>
        <authorList>
            <person name="Selwyn J.D."/>
            <person name="Vollmer S.V."/>
        </authorList>
    </citation>
    <scope>NUCLEOTIDE SEQUENCE</scope>
    <source>
        <strain evidence="17">K2</strain>
    </source>
</reference>
<feature type="compositionally biased region" description="Low complexity" evidence="12">
    <location>
        <begin position="1041"/>
        <end position="1055"/>
    </location>
</feature>
<feature type="domain" description="WGR" evidence="16">
    <location>
        <begin position="1099"/>
        <end position="1196"/>
    </location>
</feature>
<feature type="compositionally biased region" description="Basic residues" evidence="12">
    <location>
        <begin position="1022"/>
        <end position="1033"/>
    </location>
</feature>
<reference evidence="17" key="2">
    <citation type="journal article" date="2023" name="Science">
        <title>Genomic signatures of disease resistance in endangered staghorn corals.</title>
        <authorList>
            <person name="Vollmer S.V."/>
            <person name="Selwyn J.D."/>
            <person name="Despard B.A."/>
            <person name="Roesel C.L."/>
        </authorList>
    </citation>
    <scope>NUCLEOTIDE SEQUENCE</scope>
    <source>
        <strain evidence="17">K2</strain>
    </source>
</reference>
<feature type="domain" description="PARP alpha-helical" evidence="15">
    <location>
        <begin position="1212"/>
        <end position="1295"/>
    </location>
</feature>
<dbReference type="Gene3D" id="3.30.720.50">
    <property type="match status" value="2"/>
</dbReference>
<dbReference type="GO" id="GO:0004674">
    <property type="term" value="F:protein serine/threonine kinase activity"/>
    <property type="evidence" value="ECO:0007669"/>
    <property type="project" value="UniProtKB-KW"/>
</dbReference>
<feature type="domain" description="Protein kinase" evidence="13">
    <location>
        <begin position="561"/>
        <end position="846"/>
    </location>
</feature>
<evidence type="ECO:0000256" key="2">
    <source>
        <dbReference type="ARBA" id="ARBA00022527"/>
    </source>
</evidence>
<feature type="compositionally biased region" description="Polar residues" evidence="12">
    <location>
        <begin position="424"/>
        <end position="439"/>
    </location>
</feature>
<dbReference type="InterPro" id="IPR050494">
    <property type="entry name" value="Ser_Thr_dual-spec_kinase"/>
</dbReference>
<dbReference type="GO" id="GO:0003950">
    <property type="term" value="F:NAD+ poly-ADP-ribosyltransferase activity"/>
    <property type="evidence" value="ECO:0007669"/>
    <property type="project" value="InterPro"/>
</dbReference>
<dbReference type="InterPro" id="IPR008893">
    <property type="entry name" value="WGR_domain"/>
</dbReference>
<keyword evidence="2" id="KW-0723">Serine/threonine-protein kinase</keyword>
<evidence type="ECO:0000256" key="8">
    <source>
        <dbReference type="ARBA" id="ARBA00031858"/>
    </source>
</evidence>
<evidence type="ECO:0000259" key="13">
    <source>
        <dbReference type="PROSITE" id="PS50011"/>
    </source>
</evidence>
<feature type="region of interest" description="Disordered" evidence="12">
    <location>
        <begin position="17"/>
        <end position="106"/>
    </location>
</feature>
<feature type="domain" description="WWE" evidence="14">
    <location>
        <begin position="879"/>
        <end position="955"/>
    </location>
</feature>
<dbReference type="Proteomes" id="UP001249851">
    <property type="component" value="Unassembled WGS sequence"/>
</dbReference>
<dbReference type="SMART" id="SM00773">
    <property type="entry name" value="WGR"/>
    <property type="match status" value="1"/>
</dbReference>
<feature type="compositionally biased region" description="Basic and acidic residues" evidence="12">
    <location>
        <begin position="88"/>
        <end position="106"/>
    </location>
</feature>
<evidence type="ECO:0000256" key="4">
    <source>
        <dbReference type="ARBA" id="ARBA00022741"/>
    </source>
</evidence>
<feature type="compositionally biased region" description="Basic and acidic residues" evidence="12">
    <location>
        <begin position="248"/>
        <end position="267"/>
    </location>
</feature>
<dbReference type="InterPro" id="IPR000719">
    <property type="entry name" value="Prot_kinase_dom"/>
</dbReference>
<dbReference type="EMBL" id="JARQWQ010000035">
    <property type="protein sequence ID" value="KAK2560820.1"/>
    <property type="molecule type" value="Genomic_DNA"/>
</dbReference>
<evidence type="ECO:0000256" key="1">
    <source>
        <dbReference type="ARBA" id="ARBA00012513"/>
    </source>
</evidence>
<dbReference type="PROSITE" id="PS50918">
    <property type="entry name" value="WWE"/>
    <property type="match status" value="2"/>
</dbReference>
<evidence type="ECO:0000256" key="6">
    <source>
        <dbReference type="ARBA" id="ARBA00022840"/>
    </source>
</evidence>
<dbReference type="Pfam" id="PF02877">
    <property type="entry name" value="PARP_reg"/>
    <property type="match status" value="1"/>
</dbReference>
<sequence length="1295" mass="148959">MRQGLIKFNMAAVVEGLVKLKDTDKRKTEEEEDESSESSESNLDVRHLANANEKQTSERRHEHKKKKKKHKHKHKSHKHKHKHHKRRDRDDTAESSEPAEKKSKIADELLELERRKAFLQEQLAEAATVNEIDKLQGSRRGNDPNVKHSELRQRHDRERDKKCKVEDMKPEISDDYGRDEKNKDKQSPSREKDRKNSGKENSRPHSDSQREEKPRDDVSHRHQSRRRSNSHDTSKTDLTSRHGSNSSEKGKSTHSSKAEMKRKDTSPKRRSKSKSPKQDVLSDKVRESSRRSPRRTSSKERQGRHERGHRSSRSPKQQRRSSSRSRRPSKSPRRRSRSPRRRSRSPRRRSKSPRRRSRSKSPRHRHSNDKYKGSYSEGQAQKRDSDQDVDLDNFELDEEQNEDEDAIIERRRRQRLAILKKYQASGTTSNAPSTVASNVSQSADERSDSEDSDTVEKLATEDLEKEIALASSQATKEFKGAMRENDSNLGNQSDGPVTEKTKAVVGDMFADDDMFSENYNSPAARALKVEAGKENPNLTDNWDDAEGYYRIRISEVLDKRYCVYGYTGAGVFGNVVRARDQARGNQEVAVKIIRNNEMMHKTGLKELEFLKKLNAADPDDKYHCLQLFRHFFHKNHLCLVFESLSMNLREVLRKYGQNVGLHYKAVNETKLVVKLCDFGSASFASDCDITPYLVSRFYRAPEIIIGAKYDYSIDLWSVATTLFELYTGRIMFSGKTNNEMLKLMMDYKGKMPNKMVRKGVLRDQHFDENCNFLYQEVDKVTQRAKITVMGTINPNKDVVESLLGYKKLNEEHKRKVMQLKDLLDKCLMLDPMKRISLNQALSHPFITEKVVDVKSMVTKASSDDQDSTTNVPTKKAKVDKNKSLNDAAGPAMTWEIEGAKSTWTTYSDEQVKLITEAFKSEKADVDITDGKVEFTILFERMVQRNKKSGWERRIRCMSTDGNSDTVEYTWEWEDAKGNWTEYSKPTVSLLEAASLCGLASVKIKENKKDLIVDLTKNVQTTKTKRGSKNVRRVKVSDTDASKLSTKAKTSSSDSAVVKKENKVKKEKASTDEESEKGEVKSVVFSGKAPVDSHCTIKDKTHVFTEGNDIWDVMLNQTNVMNNNNKYYLIQLLEDNNAKKYYVWQRWGRALLNLNGTTHFRFSDKTKNSWEDRHNFEKVPGKYDLLIMDYSAEKEEADAVDACPVKEEKTQIDSKLDERIQNLVELICNIQAMEEILKEMKYDTKKAPLGKLTTDQIKAGYEALKKIDTCITNNDFGSSLVKACDEFYTRIPHSFG</sequence>
<dbReference type="InterPro" id="IPR036930">
    <property type="entry name" value="WGR_dom_sf"/>
</dbReference>
<dbReference type="PANTHER" id="PTHR24058">
    <property type="entry name" value="DUAL SPECIFICITY PROTEIN KINASE"/>
    <property type="match status" value="1"/>
</dbReference>
<dbReference type="PROSITE" id="PS51977">
    <property type="entry name" value="WGR"/>
    <property type="match status" value="1"/>
</dbReference>
<dbReference type="EC" id="2.7.11.1" evidence="1"/>
<organism evidence="17 18">
    <name type="scientific">Acropora cervicornis</name>
    <name type="common">Staghorn coral</name>
    <dbReference type="NCBI Taxonomy" id="6130"/>
    <lineage>
        <taxon>Eukaryota</taxon>
        <taxon>Metazoa</taxon>
        <taxon>Cnidaria</taxon>
        <taxon>Anthozoa</taxon>
        <taxon>Hexacorallia</taxon>
        <taxon>Scleractinia</taxon>
        <taxon>Astrocoeniina</taxon>
        <taxon>Acroporidae</taxon>
        <taxon>Acropora</taxon>
    </lineage>
</organism>
<dbReference type="GO" id="GO:0005524">
    <property type="term" value="F:ATP binding"/>
    <property type="evidence" value="ECO:0007669"/>
    <property type="project" value="UniProtKB-KW"/>
</dbReference>
<comment type="subunit">
    <text evidence="9">Interacts with CLK1 C-terminus. Associates with the U5 snRNP and NCOR1 deacetylase complexes. Identified in the spliceosome C complex.</text>
</comment>
<evidence type="ECO:0000256" key="7">
    <source>
        <dbReference type="ARBA" id="ARBA00023637"/>
    </source>
</evidence>
<keyword evidence="5 17" id="KW-0418">Kinase</keyword>
<evidence type="ECO:0000256" key="5">
    <source>
        <dbReference type="ARBA" id="ARBA00022777"/>
    </source>
</evidence>
<evidence type="ECO:0000259" key="14">
    <source>
        <dbReference type="PROSITE" id="PS50918"/>
    </source>
</evidence>
<dbReference type="Gene3D" id="3.30.200.20">
    <property type="entry name" value="Phosphorylase Kinase, domain 1"/>
    <property type="match status" value="1"/>
</dbReference>
<evidence type="ECO:0000256" key="10">
    <source>
        <dbReference type="ARBA" id="ARBA00048659"/>
    </source>
</evidence>
<dbReference type="GO" id="GO:0008270">
    <property type="term" value="F:zinc ion binding"/>
    <property type="evidence" value="ECO:0007669"/>
    <property type="project" value="InterPro"/>
</dbReference>
<feature type="region of interest" description="Disordered" evidence="12">
    <location>
        <begin position="859"/>
        <end position="884"/>
    </location>
</feature>
<dbReference type="InterPro" id="IPR004170">
    <property type="entry name" value="WWE_dom"/>
</dbReference>
<feature type="compositionally biased region" description="Basic and acidic residues" evidence="12">
    <location>
        <begin position="131"/>
        <end position="220"/>
    </location>
</feature>
<feature type="compositionally biased region" description="Basic and acidic residues" evidence="12">
    <location>
        <begin position="229"/>
        <end position="240"/>
    </location>
</feature>
<dbReference type="InterPro" id="IPR037197">
    <property type="entry name" value="WWE_dom_sf"/>
</dbReference>
<dbReference type="Pfam" id="PF00069">
    <property type="entry name" value="Pkinase"/>
    <property type="match status" value="1"/>
</dbReference>
<dbReference type="Pfam" id="PF02825">
    <property type="entry name" value="WWE"/>
    <property type="match status" value="2"/>
</dbReference>
<evidence type="ECO:0000313" key="18">
    <source>
        <dbReference type="Proteomes" id="UP001249851"/>
    </source>
</evidence>
<keyword evidence="18" id="KW-1185">Reference proteome</keyword>
<dbReference type="SMART" id="SM00678">
    <property type="entry name" value="WWE"/>
    <property type="match status" value="2"/>
</dbReference>
<keyword evidence="4" id="KW-0547">Nucleotide-binding</keyword>
<dbReference type="PANTHER" id="PTHR24058:SF103">
    <property type="entry name" value="SERINE_THREONINE-PROTEIN KINASE PRP4 HOMOLOG"/>
    <property type="match status" value="1"/>
</dbReference>
<dbReference type="InterPro" id="IPR036616">
    <property type="entry name" value="Poly(ADP-ribose)pol_reg_dom_sf"/>
</dbReference>
<feature type="region of interest" description="Disordered" evidence="12">
    <location>
        <begin position="422"/>
        <end position="456"/>
    </location>
</feature>
<dbReference type="PROSITE" id="PS51060">
    <property type="entry name" value="PARP_ALPHA_HD"/>
    <property type="match status" value="1"/>
</dbReference>
<dbReference type="PROSITE" id="PS50011">
    <property type="entry name" value="PROTEIN_KINASE_DOM"/>
    <property type="match status" value="1"/>
</dbReference>
<dbReference type="InterPro" id="IPR018123">
    <property type="entry name" value="WWE-dom_subgr"/>
</dbReference>
<dbReference type="InterPro" id="IPR011009">
    <property type="entry name" value="Kinase-like_dom_sf"/>
</dbReference>
<dbReference type="InterPro" id="IPR044092">
    <property type="entry name" value="STKc_PRP4"/>
</dbReference>
<dbReference type="Pfam" id="PF05406">
    <property type="entry name" value="WGR"/>
    <property type="match status" value="1"/>
</dbReference>
<dbReference type="SUPFAM" id="SSF117839">
    <property type="entry name" value="WWE domain"/>
    <property type="match status" value="2"/>
</dbReference>
<evidence type="ECO:0000256" key="11">
    <source>
        <dbReference type="ARBA" id="ARBA00048977"/>
    </source>
</evidence>
<name>A0AAD9QGG2_ACRCE</name>
<keyword evidence="6" id="KW-0067">ATP-binding</keyword>
<proteinExistence type="predicted"/>
<dbReference type="SUPFAM" id="SSF56112">
    <property type="entry name" value="Protein kinase-like (PK-like)"/>
    <property type="match status" value="1"/>
</dbReference>
<feature type="compositionally biased region" description="Basic residues" evidence="12">
    <location>
        <begin position="61"/>
        <end position="87"/>
    </location>
</feature>
<keyword evidence="3" id="KW-0808">Transferase</keyword>
<evidence type="ECO:0000313" key="17">
    <source>
        <dbReference type="EMBL" id="KAK2560820.1"/>
    </source>
</evidence>
<feature type="region of interest" description="Disordered" evidence="12">
    <location>
        <begin position="125"/>
        <end position="408"/>
    </location>
</feature>
<evidence type="ECO:0000259" key="16">
    <source>
        <dbReference type="PROSITE" id="PS51977"/>
    </source>
</evidence>
<feature type="compositionally biased region" description="Basic and acidic residues" evidence="12">
    <location>
        <begin position="276"/>
        <end position="290"/>
    </location>
</feature>